<organism evidence="2 3">
    <name type="scientific">Psychrobacter pasteurii</name>
    <dbReference type="NCBI Taxonomy" id="1945520"/>
    <lineage>
        <taxon>Bacteria</taxon>
        <taxon>Pseudomonadati</taxon>
        <taxon>Pseudomonadota</taxon>
        <taxon>Gammaproteobacteria</taxon>
        <taxon>Moraxellales</taxon>
        <taxon>Moraxellaceae</taxon>
        <taxon>Psychrobacter</taxon>
    </lineage>
</organism>
<dbReference type="Proteomes" id="UP000188169">
    <property type="component" value="Unassembled WGS sequence"/>
</dbReference>
<dbReference type="STRING" id="1945520.A1019T_01172"/>
<evidence type="ECO:0000313" key="3">
    <source>
        <dbReference type="Proteomes" id="UP000188169"/>
    </source>
</evidence>
<name>A0A1R4EFF8_9GAMM</name>
<reference evidence="3" key="1">
    <citation type="submission" date="2017-02" db="EMBL/GenBank/DDBJ databases">
        <authorList>
            <person name="Mornico D."/>
        </authorList>
    </citation>
    <scope>NUCLEOTIDE SEQUENCE [LARGE SCALE GENOMIC DNA]</scope>
</reference>
<dbReference type="RefSeq" id="WP_077448600.1">
    <property type="nucleotide sequence ID" value="NZ_FUGD01000076.1"/>
</dbReference>
<dbReference type="PANTHER" id="PTHR37539:SF1">
    <property type="entry name" value="ER-BOUND OXYGENASE MPAB_MPAB'_RUBBER OXYGENASE CATALYTIC DOMAIN-CONTAINING PROTEIN"/>
    <property type="match status" value="1"/>
</dbReference>
<dbReference type="Pfam" id="PF09995">
    <property type="entry name" value="MPAB_Lcp_cat"/>
    <property type="match status" value="1"/>
</dbReference>
<protein>
    <submittedName>
        <fullName evidence="2">Latex clearing protein</fullName>
    </submittedName>
</protein>
<dbReference type="InterPro" id="IPR037473">
    <property type="entry name" value="Lcp-like"/>
</dbReference>
<dbReference type="GO" id="GO:0016491">
    <property type="term" value="F:oxidoreductase activity"/>
    <property type="evidence" value="ECO:0007669"/>
    <property type="project" value="InterPro"/>
</dbReference>
<evidence type="ECO:0000313" key="2">
    <source>
        <dbReference type="EMBL" id="SJM37200.1"/>
    </source>
</evidence>
<accession>A0A1R4EFF8</accession>
<feature type="domain" description="ER-bound oxygenase mpaB/mpaB'/Rubber oxygenase catalytic" evidence="1">
    <location>
        <begin position="141"/>
        <end position="363"/>
    </location>
</feature>
<proteinExistence type="predicted"/>
<evidence type="ECO:0000259" key="1">
    <source>
        <dbReference type="Pfam" id="PF09995"/>
    </source>
</evidence>
<dbReference type="AlphaFoldDB" id="A0A1R4EFF8"/>
<keyword evidence="3" id="KW-1185">Reference proteome</keyword>
<dbReference type="EMBL" id="FUGD01000076">
    <property type="protein sequence ID" value="SJM37200.1"/>
    <property type="molecule type" value="Genomic_DNA"/>
</dbReference>
<dbReference type="OrthoDB" id="6072815at2"/>
<gene>
    <name evidence="2" type="primary">lcp</name>
    <name evidence="2" type="ORF">A1019T_01172</name>
</gene>
<dbReference type="InterPro" id="IPR018713">
    <property type="entry name" value="MPAB/Lcp_cat_dom"/>
</dbReference>
<dbReference type="PANTHER" id="PTHR37539">
    <property type="entry name" value="SECRETED PROTEIN-RELATED"/>
    <property type="match status" value="1"/>
</dbReference>
<sequence>MGYSQASARIYAYGRSASPTENKELQVLQRMHKFLLPRGYQLQPKWLDDIAEGYEVTDLAVDNIINKHGRFADALQQSIIDKAAFESSDKAYLMNDPDFKKLHEQFATHPKWFDAKLAEKGAIAYRRYPLTLVWLLRNVALMAGYSIPALSLPLIKTGALVHDALARLYRTYGYMMAVSEHPQITGDNTVLAIGGEAWRQTIRVRQLHSLIRKGLIKGDWDSEYWGQPINQSDMVATHLQFSLLISRGLKWLGARITPEEAEGIMHLWRLATWWMGVDLERIPKTEEASWEWFYHYLSVQKLDFEVGRPLAKALHDLPSQIMGETNWRGHAVELVNASVTRTFVGDDVGDGLNLPKLPLRQAVLISAPMLFGIDTARRLHPKLEARIERFRRTRQDNMNWWLKKHDPYYANKKTL</sequence>